<evidence type="ECO:0000313" key="3">
    <source>
        <dbReference type="Proteomes" id="UP000193411"/>
    </source>
</evidence>
<reference evidence="2 3" key="1">
    <citation type="submission" date="2016-07" db="EMBL/GenBank/DDBJ databases">
        <title>Pervasive Adenine N6-methylation of Active Genes in Fungi.</title>
        <authorList>
            <consortium name="DOE Joint Genome Institute"/>
            <person name="Mondo S.J."/>
            <person name="Dannebaum R.O."/>
            <person name="Kuo R.C."/>
            <person name="Labutti K."/>
            <person name="Haridas S."/>
            <person name="Kuo A."/>
            <person name="Salamov A."/>
            <person name="Ahrendt S.R."/>
            <person name="Lipzen A."/>
            <person name="Sullivan W."/>
            <person name="Andreopoulos W.B."/>
            <person name="Clum A."/>
            <person name="Lindquist E."/>
            <person name="Daum C."/>
            <person name="Ramamoorthy G.K."/>
            <person name="Gryganskyi A."/>
            <person name="Culley D."/>
            <person name="Magnuson J.K."/>
            <person name="James T.Y."/>
            <person name="O'Malley M.A."/>
            <person name="Stajich J.E."/>
            <person name="Spatafora J.W."/>
            <person name="Visel A."/>
            <person name="Grigoriev I.V."/>
        </authorList>
    </citation>
    <scope>NUCLEOTIDE SEQUENCE [LARGE SCALE GENOMIC DNA]</scope>
    <source>
        <strain evidence="2 3">PL171</strain>
    </source>
</reference>
<name>A0A1Y2H7U2_9FUNG</name>
<dbReference type="Proteomes" id="UP000193411">
    <property type="component" value="Unassembled WGS sequence"/>
</dbReference>
<accession>A0A1Y2H7U2</accession>
<feature type="transmembrane region" description="Helical" evidence="1">
    <location>
        <begin position="75"/>
        <end position="99"/>
    </location>
</feature>
<organism evidence="2 3">
    <name type="scientific">Catenaria anguillulae PL171</name>
    <dbReference type="NCBI Taxonomy" id="765915"/>
    <lineage>
        <taxon>Eukaryota</taxon>
        <taxon>Fungi</taxon>
        <taxon>Fungi incertae sedis</taxon>
        <taxon>Blastocladiomycota</taxon>
        <taxon>Blastocladiomycetes</taxon>
        <taxon>Blastocladiales</taxon>
        <taxon>Catenariaceae</taxon>
        <taxon>Catenaria</taxon>
    </lineage>
</organism>
<gene>
    <name evidence="2" type="ORF">BCR44DRAFT_1446825</name>
</gene>
<keyword evidence="1" id="KW-0472">Membrane</keyword>
<evidence type="ECO:0000313" key="2">
    <source>
        <dbReference type="EMBL" id="ORZ30001.1"/>
    </source>
</evidence>
<comment type="caution">
    <text evidence="2">The sequence shown here is derived from an EMBL/GenBank/DDBJ whole genome shotgun (WGS) entry which is preliminary data.</text>
</comment>
<protein>
    <submittedName>
        <fullName evidence="2">Uncharacterized protein</fullName>
    </submittedName>
</protein>
<dbReference type="AlphaFoldDB" id="A0A1Y2H7U2"/>
<feature type="transmembrane region" description="Helical" evidence="1">
    <location>
        <begin position="16"/>
        <end position="35"/>
    </location>
</feature>
<evidence type="ECO:0000256" key="1">
    <source>
        <dbReference type="SAM" id="Phobius"/>
    </source>
</evidence>
<keyword evidence="1" id="KW-0812">Transmembrane</keyword>
<keyword evidence="1" id="KW-1133">Transmembrane helix</keyword>
<feature type="transmembrane region" description="Helical" evidence="1">
    <location>
        <begin position="42"/>
        <end position="63"/>
    </location>
</feature>
<sequence>MARQQRTSLQKEHLDFLIVLTASFFLFILVLFRFLSAHRPLLFFSFACLIPVNLSFPPFWFFYGCTVAARRWFDAHIHLPLLALSSFFLKMVACTSLYISKYMDFFRRGLPY</sequence>
<keyword evidence="3" id="KW-1185">Reference proteome</keyword>
<dbReference type="EMBL" id="MCFL01000111">
    <property type="protein sequence ID" value="ORZ30001.1"/>
    <property type="molecule type" value="Genomic_DNA"/>
</dbReference>
<proteinExistence type="predicted"/>